<name>A0ABP1PTE2_9HEXA</name>
<evidence type="ECO:0000313" key="2">
    <source>
        <dbReference type="EMBL" id="CAL8076827.1"/>
    </source>
</evidence>
<evidence type="ECO:0000256" key="1">
    <source>
        <dbReference type="SAM" id="MobiDB-lite"/>
    </source>
</evidence>
<organism evidence="2 3">
    <name type="scientific">Orchesella dallaii</name>
    <dbReference type="NCBI Taxonomy" id="48710"/>
    <lineage>
        <taxon>Eukaryota</taxon>
        <taxon>Metazoa</taxon>
        <taxon>Ecdysozoa</taxon>
        <taxon>Arthropoda</taxon>
        <taxon>Hexapoda</taxon>
        <taxon>Collembola</taxon>
        <taxon>Entomobryomorpha</taxon>
        <taxon>Entomobryoidea</taxon>
        <taxon>Orchesellidae</taxon>
        <taxon>Orchesellinae</taxon>
        <taxon>Orchesella</taxon>
    </lineage>
</organism>
<sequence length="194" mass="22492">MASACIRNTINWTQELQENSNFLLIPVETSLIEMLLKLNSCNVTIRPIDVRRLAFEYCKFISRPMKVKADKGDGEKAARYDWYYGFKKRHESELFPIKSLRCIRPSGGENEEDAHQQQSRVIKTRVRRLTTRKPRGQYSTDINETFESEPVQARRLKRKSMFPSAKQFPKKAKISIPMSLNPPPGAEGTMEKPR</sequence>
<feature type="region of interest" description="Disordered" evidence="1">
    <location>
        <begin position="150"/>
        <end position="194"/>
    </location>
</feature>
<reference evidence="2 3" key="1">
    <citation type="submission" date="2024-08" db="EMBL/GenBank/DDBJ databases">
        <authorList>
            <person name="Cucini C."/>
            <person name="Frati F."/>
        </authorList>
    </citation>
    <scope>NUCLEOTIDE SEQUENCE [LARGE SCALE GENOMIC DNA]</scope>
</reference>
<comment type="caution">
    <text evidence="2">The sequence shown here is derived from an EMBL/GenBank/DDBJ whole genome shotgun (WGS) entry which is preliminary data.</text>
</comment>
<dbReference type="Proteomes" id="UP001642540">
    <property type="component" value="Unassembled WGS sequence"/>
</dbReference>
<accession>A0ABP1PTE2</accession>
<evidence type="ECO:0000313" key="3">
    <source>
        <dbReference type="Proteomes" id="UP001642540"/>
    </source>
</evidence>
<proteinExistence type="predicted"/>
<protein>
    <submittedName>
        <fullName evidence="2">Uncharacterized protein</fullName>
    </submittedName>
</protein>
<gene>
    <name evidence="2" type="ORF">ODALV1_LOCUS3604</name>
</gene>
<dbReference type="EMBL" id="CAXLJM020000012">
    <property type="protein sequence ID" value="CAL8076827.1"/>
    <property type="molecule type" value="Genomic_DNA"/>
</dbReference>
<keyword evidence="3" id="KW-1185">Reference proteome</keyword>